<evidence type="ECO:0000256" key="11">
    <source>
        <dbReference type="SAM" id="MobiDB-lite"/>
    </source>
</evidence>
<evidence type="ECO:0000256" key="7">
    <source>
        <dbReference type="HAMAP-Rule" id="MF_01331"/>
    </source>
</evidence>
<evidence type="ECO:0000313" key="12">
    <source>
        <dbReference type="EMBL" id="KKW14957.1"/>
    </source>
</evidence>
<keyword evidence="5 7" id="KW-0687">Ribonucleoprotein</keyword>
<dbReference type="SUPFAM" id="SSF54843">
    <property type="entry name" value="Ribosomal protein L22"/>
    <property type="match status" value="1"/>
</dbReference>
<evidence type="ECO:0000313" key="13">
    <source>
        <dbReference type="Proteomes" id="UP000034224"/>
    </source>
</evidence>
<organism evidence="12 13">
    <name type="scientific">Candidatus Jorgensenbacteria bacterium GW2011_GWB1_50_10</name>
    <dbReference type="NCBI Taxonomy" id="1618665"/>
    <lineage>
        <taxon>Bacteria</taxon>
        <taxon>Candidatus Joergenseniibacteriota</taxon>
    </lineage>
</organism>
<feature type="region of interest" description="Disordered" evidence="11">
    <location>
        <begin position="124"/>
        <end position="161"/>
    </location>
</feature>
<keyword evidence="4 7" id="KW-0689">Ribosomal protein</keyword>
<dbReference type="InterPro" id="IPR005727">
    <property type="entry name" value="Ribosomal_uL22_bac/chlpt-type"/>
</dbReference>
<evidence type="ECO:0000256" key="5">
    <source>
        <dbReference type="ARBA" id="ARBA00023274"/>
    </source>
</evidence>
<evidence type="ECO:0000256" key="8">
    <source>
        <dbReference type="RuleBase" id="RU004005"/>
    </source>
</evidence>
<dbReference type="InterPro" id="IPR047867">
    <property type="entry name" value="Ribosomal_uL22_bac/org-type"/>
</dbReference>
<comment type="similarity">
    <text evidence="1 7 8">Belongs to the universal ribosomal protein uL22 family.</text>
</comment>
<dbReference type="PANTHER" id="PTHR13501:SF8">
    <property type="entry name" value="LARGE RIBOSOMAL SUBUNIT PROTEIN UL22M"/>
    <property type="match status" value="1"/>
</dbReference>
<accession>A0A0G1YIY3</accession>
<dbReference type="PROSITE" id="PS00464">
    <property type="entry name" value="RIBOSOMAL_L22"/>
    <property type="match status" value="1"/>
</dbReference>
<dbReference type="EMBL" id="LCQK01000002">
    <property type="protein sequence ID" value="KKW14957.1"/>
    <property type="molecule type" value="Genomic_DNA"/>
</dbReference>
<comment type="subunit">
    <text evidence="7 9">Part of the 50S ribosomal subunit.</text>
</comment>
<dbReference type="HAMAP" id="MF_01331_B">
    <property type="entry name" value="Ribosomal_uL22_B"/>
    <property type="match status" value="1"/>
</dbReference>
<dbReference type="AlphaFoldDB" id="A0A0G1YIY3"/>
<dbReference type="STRING" id="1618665.UY55_C0002G0013"/>
<keyword evidence="3 7" id="KW-0694">RNA-binding</keyword>
<feature type="compositionally biased region" description="Basic and acidic residues" evidence="11">
    <location>
        <begin position="131"/>
        <end position="151"/>
    </location>
</feature>
<evidence type="ECO:0000256" key="6">
    <source>
        <dbReference type="ARBA" id="ARBA00035207"/>
    </source>
</evidence>
<keyword evidence="2 7" id="KW-0699">rRNA-binding</keyword>
<evidence type="ECO:0000256" key="3">
    <source>
        <dbReference type="ARBA" id="ARBA00022884"/>
    </source>
</evidence>
<reference evidence="12 13" key="1">
    <citation type="journal article" date="2015" name="Nature">
        <title>rRNA introns, odd ribosomes, and small enigmatic genomes across a large radiation of phyla.</title>
        <authorList>
            <person name="Brown C.T."/>
            <person name="Hug L.A."/>
            <person name="Thomas B.C."/>
            <person name="Sharon I."/>
            <person name="Castelle C.J."/>
            <person name="Singh A."/>
            <person name="Wilkins M.J."/>
            <person name="Williams K.H."/>
            <person name="Banfield J.F."/>
        </authorList>
    </citation>
    <scope>NUCLEOTIDE SEQUENCE [LARGE SCALE GENOMIC DNA]</scope>
</reference>
<gene>
    <name evidence="7" type="primary">rplV</name>
    <name evidence="12" type="ORF">UY55_C0002G0013</name>
</gene>
<dbReference type="CDD" id="cd00336">
    <property type="entry name" value="Ribosomal_L22"/>
    <property type="match status" value="1"/>
</dbReference>
<dbReference type="Proteomes" id="UP000034224">
    <property type="component" value="Unassembled WGS sequence"/>
</dbReference>
<evidence type="ECO:0000256" key="1">
    <source>
        <dbReference type="ARBA" id="ARBA00009451"/>
    </source>
</evidence>
<dbReference type="InterPro" id="IPR036394">
    <property type="entry name" value="Ribosomal_uL22_sf"/>
</dbReference>
<dbReference type="GO" id="GO:0019843">
    <property type="term" value="F:rRNA binding"/>
    <property type="evidence" value="ECO:0007669"/>
    <property type="project" value="UniProtKB-UniRule"/>
</dbReference>
<proteinExistence type="inferred from homology"/>
<comment type="function">
    <text evidence="7">The globular domain of the protein is located near the polypeptide exit tunnel on the outside of the subunit, while an extended beta-hairpin is found that lines the wall of the exit tunnel in the center of the 70S ribosome.</text>
</comment>
<comment type="function">
    <text evidence="7 10">This protein binds specifically to 23S rRNA; its binding is stimulated by other ribosomal proteins, e.g., L4, L17, and L20. It is important during the early stages of 50S assembly. It makes multiple contacts with different domains of the 23S rRNA in the assembled 50S subunit and ribosome.</text>
</comment>
<evidence type="ECO:0000256" key="4">
    <source>
        <dbReference type="ARBA" id="ARBA00022980"/>
    </source>
</evidence>
<dbReference type="Pfam" id="PF00237">
    <property type="entry name" value="Ribosomal_L22"/>
    <property type="match status" value="1"/>
</dbReference>
<protein>
    <recommendedName>
        <fullName evidence="6 7">Large ribosomal subunit protein uL22</fullName>
    </recommendedName>
</protein>
<dbReference type="NCBIfam" id="TIGR01044">
    <property type="entry name" value="rplV_bact"/>
    <property type="match status" value="1"/>
</dbReference>
<evidence type="ECO:0000256" key="10">
    <source>
        <dbReference type="RuleBase" id="RU004008"/>
    </source>
</evidence>
<dbReference type="PATRIC" id="fig|1618665.3.peg.289"/>
<dbReference type="Gene3D" id="3.90.470.10">
    <property type="entry name" value="Ribosomal protein L22/L17"/>
    <property type="match status" value="1"/>
</dbReference>
<evidence type="ECO:0000256" key="2">
    <source>
        <dbReference type="ARBA" id="ARBA00022730"/>
    </source>
</evidence>
<dbReference type="GO" id="GO:0006412">
    <property type="term" value="P:translation"/>
    <property type="evidence" value="ECO:0007669"/>
    <property type="project" value="UniProtKB-UniRule"/>
</dbReference>
<dbReference type="GO" id="GO:0003735">
    <property type="term" value="F:structural constituent of ribosome"/>
    <property type="evidence" value="ECO:0007669"/>
    <property type="project" value="InterPro"/>
</dbReference>
<dbReference type="InterPro" id="IPR018260">
    <property type="entry name" value="Ribosomal_uL22_CS"/>
</dbReference>
<dbReference type="InterPro" id="IPR001063">
    <property type="entry name" value="Ribosomal_uL22"/>
</dbReference>
<evidence type="ECO:0000256" key="9">
    <source>
        <dbReference type="RuleBase" id="RU004006"/>
    </source>
</evidence>
<dbReference type="GO" id="GO:0015934">
    <property type="term" value="C:large ribosomal subunit"/>
    <property type="evidence" value="ECO:0007669"/>
    <property type="project" value="InterPro"/>
</dbReference>
<name>A0A0G1YIY3_9BACT</name>
<dbReference type="PANTHER" id="PTHR13501">
    <property type="entry name" value="CHLOROPLAST 50S RIBOSOMAL PROTEIN L22-RELATED"/>
    <property type="match status" value="1"/>
</dbReference>
<sequence length="172" mass="19394">MKETVTAKLKYLKIAPRKTRFVADLVRGLPVGAAEAELLGNPRRPAVAILKLIRSAVSNAKKATLAPEKLYVKEIKVDQGPRLKRFMPRAFGRSNLIEKKMSHVTLVLGVAEKPFAERFVIAPKPKKEKKEKKTKEPKAIKGKEEFEEKKAAAPKPKAQPGFFRRIFRRKAV</sequence>
<comment type="caution">
    <text evidence="12">The sequence shown here is derived from an EMBL/GenBank/DDBJ whole genome shotgun (WGS) entry which is preliminary data.</text>
</comment>